<dbReference type="STRING" id="1921803.NIES593_21375"/>
<gene>
    <name evidence="1" type="ORF">NIES593_21375</name>
</gene>
<sequence length="79" mass="9126">MQLEPEKEKRVNLVYKRFFALNLSRSMCKLDVQETIGANEILSKKIFYQNRQSSNRINDSIVSRRAIAAGASANRLTRH</sequence>
<name>A0A1U7H839_9CYAN</name>
<evidence type="ECO:0000313" key="1">
    <source>
        <dbReference type="EMBL" id="OKH19125.1"/>
    </source>
</evidence>
<keyword evidence="2" id="KW-1185">Reference proteome</keyword>
<comment type="caution">
    <text evidence="1">The sequence shown here is derived from an EMBL/GenBank/DDBJ whole genome shotgun (WGS) entry which is preliminary data.</text>
</comment>
<dbReference type="Proteomes" id="UP000186868">
    <property type="component" value="Unassembled WGS sequence"/>
</dbReference>
<organism evidence="1 2">
    <name type="scientific">Hydrococcus rivularis NIES-593</name>
    <dbReference type="NCBI Taxonomy" id="1921803"/>
    <lineage>
        <taxon>Bacteria</taxon>
        <taxon>Bacillati</taxon>
        <taxon>Cyanobacteriota</taxon>
        <taxon>Cyanophyceae</taxon>
        <taxon>Pleurocapsales</taxon>
        <taxon>Hydrococcaceae</taxon>
        <taxon>Hydrococcus</taxon>
    </lineage>
</organism>
<proteinExistence type="predicted"/>
<accession>A0A1U7H839</accession>
<dbReference type="AlphaFoldDB" id="A0A1U7H839"/>
<reference evidence="1 2" key="1">
    <citation type="submission" date="2016-11" db="EMBL/GenBank/DDBJ databases">
        <title>Draft Genome Sequences of Nine Cyanobacterial Strains from Diverse Habitats.</title>
        <authorList>
            <person name="Zhu T."/>
            <person name="Hou S."/>
            <person name="Lu X."/>
            <person name="Hess W.R."/>
        </authorList>
    </citation>
    <scope>NUCLEOTIDE SEQUENCE [LARGE SCALE GENOMIC DNA]</scope>
    <source>
        <strain evidence="1 2">NIES-593</strain>
    </source>
</reference>
<protein>
    <submittedName>
        <fullName evidence="1">Uncharacterized protein</fullName>
    </submittedName>
</protein>
<evidence type="ECO:0000313" key="2">
    <source>
        <dbReference type="Proteomes" id="UP000186868"/>
    </source>
</evidence>
<dbReference type="EMBL" id="MRCB01000043">
    <property type="protein sequence ID" value="OKH19125.1"/>
    <property type="molecule type" value="Genomic_DNA"/>
</dbReference>